<gene>
    <name evidence="2" type="ORF">COX05_03605</name>
</gene>
<accession>A0A2H0BF77</accession>
<dbReference type="Proteomes" id="UP000228495">
    <property type="component" value="Unassembled WGS sequence"/>
</dbReference>
<feature type="transmembrane region" description="Helical" evidence="1">
    <location>
        <begin position="12"/>
        <end position="31"/>
    </location>
</feature>
<dbReference type="AlphaFoldDB" id="A0A2H0BF77"/>
<reference evidence="2 3" key="1">
    <citation type="submission" date="2017-09" db="EMBL/GenBank/DDBJ databases">
        <title>Depth-based differentiation of microbial function through sediment-hosted aquifers and enrichment of novel symbionts in the deep terrestrial subsurface.</title>
        <authorList>
            <person name="Probst A.J."/>
            <person name="Ladd B."/>
            <person name="Jarett J.K."/>
            <person name="Geller-Mcgrath D.E."/>
            <person name="Sieber C.M."/>
            <person name="Emerson J.B."/>
            <person name="Anantharaman K."/>
            <person name="Thomas B.C."/>
            <person name="Malmstrom R."/>
            <person name="Stieglmeier M."/>
            <person name="Klingl A."/>
            <person name="Woyke T."/>
            <person name="Ryan C.M."/>
            <person name="Banfield J.F."/>
        </authorList>
    </citation>
    <scope>NUCLEOTIDE SEQUENCE [LARGE SCALE GENOMIC DNA]</scope>
    <source>
        <strain evidence="2">CG22_combo_CG10-13_8_21_14_all_39_12</strain>
    </source>
</reference>
<dbReference type="Pfam" id="PF14584">
    <property type="entry name" value="DUF4446"/>
    <property type="match status" value="1"/>
</dbReference>
<protein>
    <recommendedName>
        <fullName evidence="4">DUF4446 domain-containing protein</fullName>
    </recommendedName>
</protein>
<keyword evidence="1" id="KW-0812">Transmembrane</keyword>
<name>A0A2H0BF77_UNCKA</name>
<evidence type="ECO:0008006" key="4">
    <source>
        <dbReference type="Google" id="ProtNLM"/>
    </source>
</evidence>
<evidence type="ECO:0000256" key="1">
    <source>
        <dbReference type="SAM" id="Phobius"/>
    </source>
</evidence>
<sequence>MVDLFNSMPLLFWIVFAFLLVWNIILSVFLYKSLKENKKLFGGTKKDELKSILGEHINRVGAVQVRLNDVVTTLSQVEEKSKKFISKVGVIRYNPFGDTGGDQSFVVALLDESDDGVVITSMHGRDRTRMYSKPINKGTSTEYELSEEEVIAIKKARELE</sequence>
<comment type="caution">
    <text evidence="2">The sequence shown here is derived from an EMBL/GenBank/DDBJ whole genome shotgun (WGS) entry which is preliminary data.</text>
</comment>
<proteinExistence type="predicted"/>
<keyword evidence="1" id="KW-0472">Membrane</keyword>
<dbReference type="InterPro" id="IPR027981">
    <property type="entry name" value="DUF4446"/>
</dbReference>
<evidence type="ECO:0000313" key="3">
    <source>
        <dbReference type="Proteomes" id="UP000228495"/>
    </source>
</evidence>
<dbReference type="EMBL" id="PCSU01000062">
    <property type="protein sequence ID" value="PIP56327.1"/>
    <property type="molecule type" value="Genomic_DNA"/>
</dbReference>
<organism evidence="2 3">
    <name type="scientific">candidate division WWE3 bacterium CG22_combo_CG10-13_8_21_14_all_39_12</name>
    <dbReference type="NCBI Taxonomy" id="1975094"/>
    <lineage>
        <taxon>Bacteria</taxon>
        <taxon>Katanobacteria</taxon>
    </lineage>
</organism>
<keyword evidence="1" id="KW-1133">Transmembrane helix</keyword>
<evidence type="ECO:0000313" key="2">
    <source>
        <dbReference type="EMBL" id="PIP56327.1"/>
    </source>
</evidence>